<dbReference type="Proteomes" id="UP001202479">
    <property type="component" value="Unassembled WGS sequence"/>
</dbReference>
<dbReference type="PANTHER" id="PTHR21032:SF0">
    <property type="entry name" value="G PATCH DOMAIN-CONTAINING PROTEIN 11"/>
    <property type="match status" value="1"/>
</dbReference>
<dbReference type="PROSITE" id="PS50174">
    <property type="entry name" value="G_PATCH"/>
    <property type="match status" value="1"/>
</dbReference>
<dbReference type="InterPro" id="IPR000467">
    <property type="entry name" value="G_patch_dom"/>
</dbReference>
<sequence>MVIKETNPFDESDSDDEDCNLKKSVAFKKKPFTPVSTSCLEQVSEHLHRCSFQVEEKEDYKDYNSYDEYEILGSGNDEDIEANCMDKSLFETSPHSIGFKIMRKFGFTVGDSLGLHSNSNALKEPLGVDQLSGYRRRGLGMHVGMADLADWDIEERKMERINLAKKNANLLDISNKMKLCFELSGEFEEFLDHGDLNNINPLWRPYAEFYKSLKNPSHSKSKKTFANFCRYTRARNDSLDKYLRDIHRYCWYCCYYLESQDDHLQDCPLKTDDETKSACS</sequence>
<dbReference type="PANTHER" id="PTHR21032">
    <property type="entry name" value="G PATCH DOMAIN-CONTAINING PROTEIN 11"/>
    <property type="match status" value="1"/>
</dbReference>
<gene>
    <name evidence="2" type="ORF">KGF56_003744</name>
</gene>
<dbReference type="RefSeq" id="XP_049179207.1">
    <property type="nucleotide sequence ID" value="XM_049325109.1"/>
</dbReference>
<reference evidence="2" key="1">
    <citation type="journal article" date="2022" name="DNA Res.">
        <title>Genome analysis of five recently described species of the CUG-Ser clade uncovers Candida theae as a new hybrid lineage with pathogenic potential in the Candida parapsilosis species complex.</title>
        <authorList>
            <person name="Mixao V."/>
            <person name="Del Olmo V."/>
            <person name="Hegedusova E."/>
            <person name="Saus E."/>
            <person name="Pryszcz L."/>
            <person name="Cillingova A."/>
            <person name="Nosek J."/>
            <person name="Gabaldon T."/>
        </authorList>
    </citation>
    <scope>NUCLEOTIDE SEQUENCE</scope>
    <source>
        <strain evidence="2">CBS 10844</strain>
    </source>
</reference>
<accession>A0AAI9WX74</accession>
<dbReference type="GO" id="GO:0003676">
    <property type="term" value="F:nucleic acid binding"/>
    <property type="evidence" value="ECO:0007669"/>
    <property type="project" value="InterPro"/>
</dbReference>
<proteinExistence type="predicted"/>
<dbReference type="AlphaFoldDB" id="A0AAI9WX74"/>
<feature type="domain" description="G-patch" evidence="1">
    <location>
        <begin position="94"/>
        <end position="144"/>
    </location>
</feature>
<evidence type="ECO:0000259" key="1">
    <source>
        <dbReference type="PROSITE" id="PS50174"/>
    </source>
</evidence>
<dbReference type="EMBL" id="JAHUZD010000126">
    <property type="protein sequence ID" value="KAI3403460.2"/>
    <property type="molecule type" value="Genomic_DNA"/>
</dbReference>
<dbReference type="InterPro" id="IPR039249">
    <property type="entry name" value="GPATCH11"/>
</dbReference>
<dbReference type="GeneID" id="73381359"/>
<comment type="caution">
    <text evidence="2">The sequence shown here is derived from an EMBL/GenBank/DDBJ whole genome shotgun (WGS) entry which is preliminary data.</text>
</comment>
<evidence type="ECO:0000313" key="2">
    <source>
        <dbReference type="EMBL" id="KAI3403460.2"/>
    </source>
</evidence>
<dbReference type="Pfam" id="PF01585">
    <property type="entry name" value="G-patch"/>
    <property type="match status" value="1"/>
</dbReference>
<name>A0AAI9WX74_9ASCO</name>
<keyword evidence="3" id="KW-1185">Reference proteome</keyword>
<dbReference type="GO" id="GO:0000776">
    <property type="term" value="C:kinetochore"/>
    <property type="evidence" value="ECO:0007669"/>
    <property type="project" value="TreeGrafter"/>
</dbReference>
<protein>
    <recommendedName>
        <fullName evidence="1">G-patch domain-containing protein</fullName>
    </recommendedName>
</protein>
<evidence type="ECO:0000313" key="3">
    <source>
        <dbReference type="Proteomes" id="UP001202479"/>
    </source>
</evidence>
<organism evidence="2 3">
    <name type="scientific">Candida oxycetoniae</name>
    <dbReference type="NCBI Taxonomy" id="497107"/>
    <lineage>
        <taxon>Eukaryota</taxon>
        <taxon>Fungi</taxon>
        <taxon>Dikarya</taxon>
        <taxon>Ascomycota</taxon>
        <taxon>Saccharomycotina</taxon>
        <taxon>Pichiomycetes</taxon>
        <taxon>Debaryomycetaceae</taxon>
        <taxon>Candida/Lodderomyces clade</taxon>
        <taxon>Candida</taxon>
    </lineage>
</organism>